<evidence type="ECO:0000256" key="6">
    <source>
        <dbReference type="ARBA" id="ARBA00038076"/>
    </source>
</evidence>
<dbReference type="InterPro" id="IPR025857">
    <property type="entry name" value="MacB_PCD"/>
</dbReference>
<evidence type="ECO:0000256" key="3">
    <source>
        <dbReference type="ARBA" id="ARBA00022692"/>
    </source>
</evidence>
<organism evidence="11 12">
    <name type="scientific">Nitratidesulfovibrio vulgaris (strain DP4)</name>
    <name type="common">Desulfovibrio vulgaris</name>
    <dbReference type="NCBI Taxonomy" id="391774"/>
    <lineage>
        <taxon>Bacteria</taxon>
        <taxon>Pseudomonadati</taxon>
        <taxon>Thermodesulfobacteriota</taxon>
        <taxon>Desulfovibrionia</taxon>
        <taxon>Desulfovibrionales</taxon>
        <taxon>Desulfovibrionaceae</taxon>
        <taxon>Nitratidesulfovibrio</taxon>
    </lineage>
</organism>
<dbReference type="Pfam" id="PF12704">
    <property type="entry name" value="MacB_PCD"/>
    <property type="match status" value="1"/>
</dbReference>
<dbReference type="PANTHER" id="PTHR30572:SF4">
    <property type="entry name" value="ABC TRANSPORTER PERMEASE YTRF"/>
    <property type="match status" value="1"/>
</dbReference>
<keyword evidence="2" id="KW-1003">Cell membrane</keyword>
<dbReference type="GO" id="GO:0022857">
    <property type="term" value="F:transmembrane transporter activity"/>
    <property type="evidence" value="ECO:0007669"/>
    <property type="project" value="TreeGrafter"/>
</dbReference>
<proteinExistence type="inferred from homology"/>
<gene>
    <name evidence="11" type="ordered locus">Dvul_0067</name>
</gene>
<dbReference type="InterPro" id="IPR003838">
    <property type="entry name" value="ABC3_permease_C"/>
</dbReference>
<accession>A0A0H3A4Y5</accession>
<feature type="region of interest" description="Disordered" evidence="7">
    <location>
        <begin position="122"/>
        <end position="190"/>
    </location>
</feature>
<evidence type="ECO:0000256" key="2">
    <source>
        <dbReference type="ARBA" id="ARBA00022475"/>
    </source>
</evidence>
<evidence type="ECO:0000259" key="9">
    <source>
        <dbReference type="Pfam" id="PF02687"/>
    </source>
</evidence>
<dbReference type="AlphaFoldDB" id="A0A0H3A4Y5"/>
<keyword evidence="4 8" id="KW-1133">Transmembrane helix</keyword>
<dbReference type="KEGG" id="dvl:Dvul_0067"/>
<comment type="similarity">
    <text evidence="6">Belongs to the ABC-4 integral membrane protein family.</text>
</comment>
<feature type="domain" description="MacB-like periplasmic core" evidence="10">
    <location>
        <begin position="189"/>
        <end position="317"/>
    </location>
</feature>
<dbReference type="RefSeq" id="WP_011791363.1">
    <property type="nucleotide sequence ID" value="NC_008751.1"/>
</dbReference>
<keyword evidence="3 8" id="KW-0812">Transmembrane</keyword>
<evidence type="ECO:0000259" key="10">
    <source>
        <dbReference type="Pfam" id="PF12704"/>
    </source>
</evidence>
<dbReference type="HOGENOM" id="CLU_000604_8_4_7"/>
<evidence type="ECO:0000313" key="12">
    <source>
        <dbReference type="Proteomes" id="UP000009173"/>
    </source>
</evidence>
<feature type="transmembrane region" description="Helical" evidence="8">
    <location>
        <begin position="403"/>
        <end position="432"/>
    </location>
</feature>
<dbReference type="InterPro" id="IPR050250">
    <property type="entry name" value="Macrolide_Exporter_MacB"/>
</dbReference>
<evidence type="ECO:0000256" key="7">
    <source>
        <dbReference type="SAM" id="MobiDB-lite"/>
    </source>
</evidence>
<feature type="compositionally biased region" description="Pro residues" evidence="7">
    <location>
        <begin position="157"/>
        <end position="170"/>
    </location>
</feature>
<dbReference type="GO" id="GO:0005886">
    <property type="term" value="C:plasma membrane"/>
    <property type="evidence" value="ECO:0007669"/>
    <property type="project" value="UniProtKB-SubCell"/>
</dbReference>
<dbReference type="EMBL" id="CP000527">
    <property type="protein sequence ID" value="ABM27091.1"/>
    <property type="molecule type" value="Genomic_DNA"/>
</dbReference>
<evidence type="ECO:0000256" key="4">
    <source>
        <dbReference type="ARBA" id="ARBA00022989"/>
    </source>
</evidence>
<reference evidence="12" key="1">
    <citation type="journal article" date="2009" name="Environ. Microbiol.">
        <title>Contribution of mobile genetic elements to Desulfovibrio vulgaris genome plasticity.</title>
        <authorList>
            <person name="Walker C.B."/>
            <person name="Stolyar S."/>
            <person name="Chivian D."/>
            <person name="Pinel N."/>
            <person name="Gabster J.A."/>
            <person name="Dehal P.S."/>
            <person name="He Z."/>
            <person name="Yang Z.K."/>
            <person name="Yen H.C."/>
            <person name="Zhou J."/>
            <person name="Wall J.D."/>
            <person name="Hazen T.C."/>
            <person name="Arkin A.P."/>
            <person name="Stahl D.A."/>
        </authorList>
    </citation>
    <scope>NUCLEOTIDE SEQUENCE [LARGE SCALE GENOMIC DNA]</scope>
    <source>
        <strain evidence="12">DP4</strain>
    </source>
</reference>
<evidence type="ECO:0008006" key="13">
    <source>
        <dbReference type="Google" id="ProtNLM"/>
    </source>
</evidence>
<protein>
    <recommendedName>
        <fullName evidence="13">ABC3 transporter permease protein domain-containing protein</fullName>
    </recommendedName>
</protein>
<name>A0A0H3A4Y5_NITV4</name>
<feature type="transmembrane region" description="Helical" evidence="8">
    <location>
        <begin position="452"/>
        <end position="474"/>
    </location>
</feature>
<evidence type="ECO:0000313" key="11">
    <source>
        <dbReference type="EMBL" id="ABM27091.1"/>
    </source>
</evidence>
<feature type="transmembrane region" description="Helical" evidence="8">
    <location>
        <begin position="361"/>
        <end position="382"/>
    </location>
</feature>
<feature type="domain" description="ABC3 transporter permease C-terminal" evidence="9">
    <location>
        <begin position="364"/>
        <end position="481"/>
    </location>
</feature>
<dbReference type="Proteomes" id="UP000009173">
    <property type="component" value="Chromosome"/>
</dbReference>
<keyword evidence="5 8" id="KW-0472">Membrane</keyword>
<dbReference type="PANTHER" id="PTHR30572">
    <property type="entry name" value="MEMBRANE COMPONENT OF TRANSPORTER-RELATED"/>
    <property type="match status" value="1"/>
</dbReference>
<evidence type="ECO:0000256" key="8">
    <source>
        <dbReference type="SAM" id="Phobius"/>
    </source>
</evidence>
<dbReference type="Pfam" id="PF02687">
    <property type="entry name" value="FtsX"/>
    <property type="match status" value="1"/>
</dbReference>
<evidence type="ECO:0000256" key="1">
    <source>
        <dbReference type="ARBA" id="ARBA00004651"/>
    </source>
</evidence>
<sequence precursor="true">MNLLTIPVRCLRTRWLRTLTLFAVFTLGVSSIVALHEVSKVVGDSFERKLTSFGANILVAPHRETLNVSYGGFSLGDVLLDTGRMPLTGTLERIGSIPLKANLAAVAPKLLATGRATPLVGGWAPPAPATDAHAARGHTSMAQAADGHASPEETRPASPPDSHPNTPHPAQPGSQPEAQHGAGRPRTGIRDAAPMDARTHAQGTQPLAYAPEESPHEAPVPIAVVGVAWVQERALKGFWNVFGRFPHGPGEVVLGHAAAMRLGIGPGGTIRLGDRELPVTGVLDATGSDDDGVAFTDIATVQQATARHDQASFIEVAALCSGCPIDDIVAQLAQAAPGLDIRALRHVVEQRMYSVRFAQDLALTVSVVILLTACSMVVMSMLSSVNERKREIGILRSVGFSRAHVFAVFAVEALMVGVASGAVGYASGHVLAGRIIDALHLGDGAAPPFDPVWLVLTTAGIALLSTLAAAFPAWKASRVEPAEALVAL</sequence>
<evidence type="ECO:0000256" key="5">
    <source>
        <dbReference type="ARBA" id="ARBA00023136"/>
    </source>
</evidence>
<comment type="subcellular location">
    <subcellularLocation>
        <location evidence="1">Cell membrane</location>
        <topology evidence="1">Multi-pass membrane protein</topology>
    </subcellularLocation>
</comment>